<comment type="caution">
    <text evidence="2">The sequence shown here is derived from an EMBL/GenBank/DDBJ whole genome shotgun (WGS) entry which is preliminary data.</text>
</comment>
<dbReference type="AlphaFoldDB" id="N2BAA9"/>
<feature type="transmembrane region" description="Helical" evidence="1">
    <location>
        <begin position="105"/>
        <end position="127"/>
    </location>
</feature>
<organism evidence="2 3">
    <name type="scientific">Eubacterium plexicaudatum ASF492</name>
    <dbReference type="NCBI Taxonomy" id="1235802"/>
    <lineage>
        <taxon>Bacteria</taxon>
        <taxon>Bacillati</taxon>
        <taxon>Bacillota</taxon>
        <taxon>Clostridia</taxon>
        <taxon>Eubacteriales</taxon>
        <taxon>Eubacteriaceae</taxon>
        <taxon>Eubacterium</taxon>
    </lineage>
</organism>
<proteinExistence type="predicted"/>
<evidence type="ECO:0000256" key="1">
    <source>
        <dbReference type="SAM" id="Phobius"/>
    </source>
</evidence>
<name>N2BAA9_9FIRM</name>
<keyword evidence="1" id="KW-1133">Transmembrane helix</keyword>
<accession>N2BAA9</accession>
<evidence type="ECO:0000313" key="3">
    <source>
        <dbReference type="Proteomes" id="UP000012589"/>
    </source>
</evidence>
<dbReference type="EMBL" id="AQFT01000012">
    <property type="protein sequence ID" value="EMZ37331.1"/>
    <property type="molecule type" value="Genomic_DNA"/>
</dbReference>
<dbReference type="OrthoDB" id="1739584at2"/>
<keyword evidence="3" id="KW-1185">Reference proteome</keyword>
<reference evidence="2 3" key="1">
    <citation type="journal article" date="2014" name="Genome Announc.">
        <title>Draft genome sequences of the altered schaedler flora, a defined bacterial community from gnotobiotic mice.</title>
        <authorList>
            <person name="Wannemuehler M.J."/>
            <person name="Overstreet A.M."/>
            <person name="Ward D.V."/>
            <person name="Phillips G.J."/>
        </authorList>
    </citation>
    <scope>NUCLEOTIDE SEQUENCE [LARGE SCALE GENOMIC DNA]</scope>
    <source>
        <strain evidence="2 3">ASF492</strain>
    </source>
</reference>
<gene>
    <name evidence="2" type="ORF">C823_00397</name>
</gene>
<protein>
    <recommendedName>
        <fullName evidence="4">Zinc-ribbon domain-containing protein</fullName>
    </recommendedName>
</protein>
<keyword evidence="1" id="KW-0472">Membrane</keyword>
<evidence type="ECO:0000313" key="2">
    <source>
        <dbReference type="EMBL" id="EMZ37331.1"/>
    </source>
</evidence>
<sequence length="217" mass="24640">MWCPKCKAEYRDGITECAECGSPLVNALPVELDSSPAEQKAKILGQIDSHENLQALSDGTKAYVEMGTKYEDMKSTAYSFILVGAAGIILMLLMFTGIIPLRFAAYMKSIMGVVMGILFLIFLVIGIRSYMQLGSLKLQLKKETEELEAAKTWFFDHFDAAAIDASMEITSTEELQQKYFKRSRFMKQSLVRQFPAYTDAFLDYLTEQFYEELYPQD</sequence>
<evidence type="ECO:0008006" key="4">
    <source>
        <dbReference type="Google" id="ProtNLM"/>
    </source>
</evidence>
<dbReference type="eggNOG" id="ENOG50336B8">
    <property type="taxonomic scope" value="Bacteria"/>
</dbReference>
<dbReference type="STRING" id="1235802.C823_00397"/>
<dbReference type="PATRIC" id="fig|1235802.3.peg.419"/>
<dbReference type="Proteomes" id="UP000012589">
    <property type="component" value="Unassembled WGS sequence"/>
</dbReference>
<feature type="transmembrane region" description="Helical" evidence="1">
    <location>
        <begin position="76"/>
        <end position="99"/>
    </location>
</feature>
<dbReference type="HOGENOM" id="CLU_076304_0_0_9"/>
<keyword evidence="1" id="KW-0812">Transmembrane</keyword>